<dbReference type="GeneID" id="110081868"/>
<keyword evidence="8" id="KW-1185">Reference proteome</keyword>
<name>A0A6J0U1L7_9SAUR</name>
<proteinExistence type="inferred from homology"/>
<evidence type="ECO:0000256" key="5">
    <source>
        <dbReference type="ARBA" id="ARBA00023136"/>
    </source>
</evidence>
<evidence type="ECO:0000256" key="1">
    <source>
        <dbReference type="ARBA" id="ARBA00004370"/>
    </source>
</evidence>
<dbReference type="InterPro" id="IPR007593">
    <property type="entry name" value="CD225/Dispanin_fam"/>
</dbReference>
<evidence type="ECO:0000256" key="6">
    <source>
        <dbReference type="SAM" id="MobiDB-lite"/>
    </source>
</evidence>
<dbReference type="RefSeq" id="XP_020654616.2">
    <property type="nucleotide sequence ID" value="XM_020798957.2"/>
</dbReference>
<feature type="compositionally biased region" description="Polar residues" evidence="6">
    <location>
        <begin position="173"/>
        <end position="192"/>
    </location>
</feature>
<feature type="region of interest" description="Disordered" evidence="6">
    <location>
        <begin position="214"/>
        <end position="235"/>
    </location>
</feature>
<protein>
    <submittedName>
        <fullName evidence="9">Proline-rich transmembrane protein 2 isoform X1</fullName>
    </submittedName>
</protein>
<dbReference type="InterPro" id="IPR051423">
    <property type="entry name" value="CD225/Dispanin"/>
</dbReference>
<evidence type="ECO:0000256" key="7">
    <source>
        <dbReference type="SAM" id="Phobius"/>
    </source>
</evidence>
<evidence type="ECO:0000313" key="8">
    <source>
        <dbReference type="Proteomes" id="UP001652642"/>
    </source>
</evidence>
<evidence type="ECO:0000256" key="3">
    <source>
        <dbReference type="ARBA" id="ARBA00022692"/>
    </source>
</evidence>
<accession>A0A6J0U1L7</accession>
<dbReference type="Proteomes" id="UP001652642">
    <property type="component" value="Chromosome 6"/>
</dbReference>
<dbReference type="PANTHER" id="PTHR14948:SF20">
    <property type="entry name" value="PROLINE-RICH TRANSMEMBRANE PROTEIN 2"/>
    <property type="match status" value="1"/>
</dbReference>
<feature type="transmembrane region" description="Helical" evidence="7">
    <location>
        <begin position="287"/>
        <end position="313"/>
    </location>
</feature>
<organism evidence="8 9">
    <name type="scientific">Pogona vitticeps</name>
    <name type="common">central bearded dragon</name>
    <dbReference type="NCBI Taxonomy" id="103695"/>
    <lineage>
        <taxon>Eukaryota</taxon>
        <taxon>Metazoa</taxon>
        <taxon>Chordata</taxon>
        <taxon>Craniata</taxon>
        <taxon>Vertebrata</taxon>
        <taxon>Euteleostomi</taxon>
        <taxon>Lepidosauria</taxon>
        <taxon>Squamata</taxon>
        <taxon>Bifurcata</taxon>
        <taxon>Unidentata</taxon>
        <taxon>Episquamata</taxon>
        <taxon>Toxicofera</taxon>
        <taxon>Iguania</taxon>
        <taxon>Acrodonta</taxon>
        <taxon>Agamidae</taxon>
        <taxon>Amphibolurinae</taxon>
        <taxon>Pogona</taxon>
    </lineage>
</organism>
<sequence length="314" mass="33335">MLGRGERERYSRRREGCDVLVRGAPILPVLCPSCPLLPTGHSQKPRYSPTMSDDAEKNEAPPGAAKEPEQQEKEEQEQETPQEMESAPQPEAEPKSEPEREPEPEQEKTQEKLPSQTPPQSPSAPEVPASPVMVTVTIEEDTVVGPQENGDPPGLRAGSAEELGTTPAPLTSPPTRSKSASLNDLKPQNSVNGGPRAIVRSSLSGSQVHLAGAAGSPRASLSRQASATGSTGGEAGEKPRDYIFIAALSCFCPIWPINIVAFVYSVMSRNSFQQGDIDGARRLGRVAKLLSVVALVGGVLIIVASCAINFGVFQ</sequence>
<evidence type="ECO:0000256" key="4">
    <source>
        <dbReference type="ARBA" id="ARBA00022989"/>
    </source>
</evidence>
<keyword evidence="5 7" id="KW-0472">Membrane</keyword>
<comment type="subcellular location">
    <subcellularLocation>
        <location evidence="1">Membrane</location>
    </subcellularLocation>
</comment>
<reference evidence="9" key="1">
    <citation type="submission" date="2025-08" db="UniProtKB">
        <authorList>
            <consortium name="RefSeq"/>
        </authorList>
    </citation>
    <scope>IDENTIFICATION</scope>
</reference>
<dbReference type="PANTHER" id="PTHR14948">
    <property type="entry name" value="NG5"/>
    <property type="match status" value="1"/>
</dbReference>
<feature type="region of interest" description="Disordered" evidence="6">
    <location>
        <begin position="22"/>
        <end position="198"/>
    </location>
</feature>
<dbReference type="Pfam" id="PF04505">
    <property type="entry name" value="CD225"/>
    <property type="match status" value="1"/>
</dbReference>
<feature type="compositionally biased region" description="Low complexity" evidence="6">
    <location>
        <begin position="123"/>
        <end position="132"/>
    </location>
</feature>
<feature type="compositionally biased region" description="Low complexity" evidence="6">
    <location>
        <begin position="25"/>
        <end position="38"/>
    </location>
</feature>
<feature type="transmembrane region" description="Helical" evidence="7">
    <location>
        <begin position="242"/>
        <end position="266"/>
    </location>
</feature>
<keyword evidence="4 7" id="KW-1133">Transmembrane helix</keyword>
<evidence type="ECO:0000313" key="9">
    <source>
        <dbReference type="RefSeq" id="XP_020654616.2"/>
    </source>
</evidence>
<evidence type="ECO:0000256" key="2">
    <source>
        <dbReference type="ARBA" id="ARBA00006843"/>
    </source>
</evidence>
<gene>
    <name evidence="9" type="primary">PRRT2</name>
</gene>
<feature type="compositionally biased region" description="Basic and acidic residues" evidence="6">
    <location>
        <begin position="92"/>
        <end position="111"/>
    </location>
</feature>
<comment type="similarity">
    <text evidence="2">Belongs to the CD225/Dispanin family.</text>
</comment>
<keyword evidence="3 7" id="KW-0812">Transmembrane</keyword>